<gene>
    <name evidence="1" type="ORF">BS329_15480</name>
</gene>
<evidence type="ECO:0000313" key="1">
    <source>
        <dbReference type="EMBL" id="OLZ51666.1"/>
    </source>
</evidence>
<dbReference type="InterPro" id="IPR001387">
    <property type="entry name" value="Cro/C1-type_HTH"/>
</dbReference>
<dbReference type="SUPFAM" id="SSF47413">
    <property type="entry name" value="lambda repressor-like DNA-binding domains"/>
    <property type="match status" value="1"/>
</dbReference>
<dbReference type="CDD" id="cd00093">
    <property type="entry name" value="HTH_XRE"/>
    <property type="match status" value="1"/>
</dbReference>
<dbReference type="Proteomes" id="UP000187486">
    <property type="component" value="Unassembled WGS sequence"/>
</dbReference>
<proteinExistence type="predicted"/>
<dbReference type="EMBL" id="MQUQ01000007">
    <property type="protein sequence ID" value="OLZ51666.1"/>
    <property type="molecule type" value="Genomic_DNA"/>
</dbReference>
<sequence>MNGSVSPTLRRRRLGRQVRERRTELRMSGTEVARRIKVNQSRWSKFEAGKAGLTEVQIRKTIEVLHPLGGAGR</sequence>
<accession>A0A1R0KUG8</accession>
<comment type="caution">
    <text evidence="1">The sequence shown here is derived from an EMBL/GenBank/DDBJ whole genome shotgun (WGS) entry which is preliminary data.</text>
</comment>
<evidence type="ECO:0000313" key="2">
    <source>
        <dbReference type="Proteomes" id="UP000187486"/>
    </source>
</evidence>
<evidence type="ECO:0008006" key="3">
    <source>
        <dbReference type="Google" id="ProtNLM"/>
    </source>
</evidence>
<organism evidence="1 2">
    <name type="scientific">Amycolatopsis coloradensis</name>
    <dbReference type="NCBI Taxonomy" id="76021"/>
    <lineage>
        <taxon>Bacteria</taxon>
        <taxon>Bacillati</taxon>
        <taxon>Actinomycetota</taxon>
        <taxon>Actinomycetes</taxon>
        <taxon>Pseudonocardiales</taxon>
        <taxon>Pseudonocardiaceae</taxon>
        <taxon>Amycolatopsis</taxon>
    </lineage>
</organism>
<keyword evidence="2" id="KW-1185">Reference proteome</keyword>
<protein>
    <recommendedName>
        <fullName evidence="3">HTH cro/C1-type domain-containing protein</fullName>
    </recommendedName>
</protein>
<dbReference type="Gene3D" id="1.10.260.40">
    <property type="entry name" value="lambda repressor-like DNA-binding domains"/>
    <property type="match status" value="1"/>
</dbReference>
<dbReference type="Pfam" id="PF13560">
    <property type="entry name" value="HTH_31"/>
    <property type="match status" value="1"/>
</dbReference>
<dbReference type="STRING" id="76021.BS329_15480"/>
<reference evidence="1 2" key="1">
    <citation type="submission" date="2016-01" db="EMBL/GenBank/DDBJ databases">
        <title>Amycolatopsis coloradensis genome sequencing and assembly.</title>
        <authorList>
            <person name="Mayilraj S."/>
        </authorList>
    </citation>
    <scope>NUCLEOTIDE SEQUENCE [LARGE SCALE GENOMIC DNA]</scope>
    <source>
        <strain evidence="1 2">DSM 44225</strain>
    </source>
</reference>
<dbReference type="InterPro" id="IPR010982">
    <property type="entry name" value="Lambda_DNA-bd_dom_sf"/>
</dbReference>
<name>A0A1R0KUG8_9PSEU</name>
<dbReference type="RefSeq" id="WP_076161275.1">
    <property type="nucleotide sequence ID" value="NZ_MQUQ01000007.1"/>
</dbReference>
<dbReference type="AlphaFoldDB" id="A0A1R0KUG8"/>
<dbReference type="GO" id="GO:0003677">
    <property type="term" value="F:DNA binding"/>
    <property type="evidence" value="ECO:0007669"/>
    <property type="project" value="InterPro"/>
</dbReference>